<dbReference type="GO" id="GO:0008017">
    <property type="term" value="F:microtubule binding"/>
    <property type="evidence" value="ECO:0007669"/>
    <property type="project" value="InterPro"/>
</dbReference>
<evidence type="ECO:0000256" key="2">
    <source>
        <dbReference type="ARBA" id="ARBA00022741"/>
    </source>
</evidence>
<feature type="compositionally biased region" description="Low complexity" evidence="10">
    <location>
        <begin position="28"/>
        <end position="45"/>
    </location>
</feature>
<dbReference type="SMART" id="SM00129">
    <property type="entry name" value="KISc"/>
    <property type="match status" value="1"/>
</dbReference>
<dbReference type="PANTHER" id="PTHR37739">
    <property type="entry name" value="KINESIN-LIKE PROTEIN KIN-12D"/>
    <property type="match status" value="1"/>
</dbReference>
<dbReference type="GO" id="GO:0007018">
    <property type="term" value="P:microtubule-based movement"/>
    <property type="evidence" value="ECO:0007669"/>
    <property type="project" value="InterPro"/>
</dbReference>
<dbReference type="InterPro" id="IPR044986">
    <property type="entry name" value="KIF15/KIN-12"/>
</dbReference>
<evidence type="ECO:0000313" key="12">
    <source>
        <dbReference type="EMBL" id="KAF2558991.1"/>
    </source>
</evidence>
<evidence type="ECO:0000256" key="8">
    <source>
        <dbReference type="RuleBase" id="RU000394"/>
    </source>
</evidence>
<evidence type="ECO:0000256" key="3">
    <source>
        <dbReference type="ARBA" id="ARBA00022840"/>
    </source>
</evidence>
<gene>
    <name evidence="12" type="ORF">F2Q68_00017273</name>
</gene>
<proteinExistence type="inferred from homology"/>
<evidence type="ECO:0000256" key="1">
    <source>
        <dbReference type="ARBA" id="ARBA00022701"/>
    </source>
</evidence>
<feature type="compositionally biased region" description="Basic and acidic residues" evidence="10">
    <location>
        <begin position="1"/>
        <end position="18"/>
    </location>
</feature>
<evidence type="ECO:0000259" key="11">
    <source>
        <dbReference type="PROSITE" id="PS50067"/>
    </source>
</evidence>
<organism evidence="12 13">
    <name type="scientific">Brassica cretica</name>
    <name type="common">Mustard</name>
    <dbReference type="NCBI Taxonomy" id="69181"/>
    <lineage>
        <taxon>Eukaryota</taxon>
        <taxon>Viridiplantae</taxon>
        <taxon>Streptophyta</taxon>
        <taxon>Embryophyta</taxon>
        <taxon>Tracheophyta</taxon>
        <taxon>Spermatophyta</taxon>
        <taxon>Magnoliopsida</taxon>
        <taxon>eudicotyledons</taxon>
        <taxon>Gunneridae</taxon>
        <taxon>Pentapetalae</taxon>
        <taxon>rosids</taxon>
        <taxon>malvids</taxon>
        <taxon>Brassicales</taxon>
        <taxon>Brassicaceae</taxon>
        <taxon>Brassiceae</taxon>
        <taxon>Brassica</taxon>
    </lineage>
</organism>
<sequence>MLRDAKLSRRDSGKHEEIENVPENLQASFLSQTSNDSSSSSSSISLPRAPLNTIHDPLKDSRSSKMDRTPSKPKPKNPDPALPLRTPDNNKHRFGWGERRGSIANTTPKTGRVVGRANSETGSAQNTPTKSVSKPPPGSCYRGKIDGAGRAGGYASLYKGLSSSDRQVSGVVNTVEVPHFDLKEDPSFWMDHNVQILIRVRPLNSMEKSINGYSRCLKQESSQCVAWTGQPETRFLFDHVACETIDQTGSGKTYTMLGEVGDLEVKPSPNRGMMPRIFEFLFARIQAEEESRRDESLKYNCKCSFLEIYNEQITDLLEPSSTNLQLREDIKSGVYVENLTEFEVESVQDILGLITQGSMNRKVGATNMNRESSRSHSVFTCVIESRWEKDSTTNMRFARLNLVDLAGSERQKTSGAEGDRLKEAANINKSLSTLGHVIMVLVDVANGKPRHIPYRDSRLTFLLQDSLGGNSKTMIIANASPSVSCAAETLNTFKFAQRAKLIQNNAVVNEDFNGDVLELRRQIRLLKEELSLLKRQNISRALSFGTATANITEFQVKELEAMAEQVKPEIHVSQAVDSSLSKGSGKPRGSGSPFRCIGLGLAQQMRSEKDEELAAARQRVEDLETVVATKQKEIFLLNSKLAKVDSMTHDITRVMLGLKQNCASLLDSQQVSKIAEMLQRYSSDSRETDFEVSQLKRQLSEYNEERQGWLEEIEGKQSDLVTAQIELEEHRQHEQLLKKENEFLKKENVSHKRKLMELEGEVEKLSSQQKPEWRTRDHARIKARRNL</sequence>
<feature type="region of interest" description="Disordered" evidence="10">
    <location>
        <begin position="760"/>
        <end position="787"/>
    </location>
</feature>
<reference evidence="12" key="1">
    <citation type="submission" date="2019-12" db="EMBL/GenBank/DDBJ databases">
        <title>Genome sequencing and annotation of Brassica cretica.</title>
        <authorList>
            <person name="Studholme D.J."/>
            <person name="Sarris P.F."/>
        </authorList>
    </citation>
    <scope>NUCLEOTIDE SEQUENCE</scope>
    <source>
        <strain evidence="12">PFS-001/15</strain>
        <tissue evidence="12">Leaf</tissue>
    </source>
</reference>
<evidence type="ECO:0000313" key="13">
    <source>
        <dbReference type="Proteomes" id="UP000712281"/>
    </source>
</evidence>
<dbReference type="Gene3D" id="3.40.850.10">
    <property type="entry name" value="Kinesin motor domain"/>
    <property type="match status" value="1"/>
</dbReference>
<dbReference type="PANTHER" id="PTHR37739:SF8">
    <property type="entry name" value="KINESIN-LIKE PROTEIN KIN-12D"/>
    <property type="match status" value="1"/>
</dbReference>
<comment type="similarity">
    <text evidence="6">Belongs to the TRAFAC class myosin-kinesin ATPase superfamily. Kinesin family. KIN-12 subfamily.</text>
</comment>
<keyword evidence="5 8" id="KW-0505">Motor protein</keyword>
<dbReference type="InterPro" id="IPR019821">
    <property type="entry name" value="Kinesin_motor_CS"/>
</dbReference>
<dbReference type="InterPro" id="IPR036961">
    <property type="entry name" value="Kinesin_motor_dom_sf"/>
</dbReference>
<dbReference type="Pfam" id="PF00225">
    <property type="entry name" value="Kinesin"/>
    <property type="match status" value="1"/>
</dbReference>
<dbReference type="PRINTS" id="PR00380">
    <property type="entry name" value="KINESINHEAVY"/>
</dbReference>
<feature type="compositionally biased region" description="Polar residues" evidence="10">
    <location>
        <begin position="118"/>
        <end position="132"/>
    </location>
</feature>
<dbReference type="InterPro" id="IPR001752">
    <property type="entry name" value="Kinesin_motor_dom"/>
</dbReference>
<evidence type="ECO:0000256" key="10">
    <source>
        <dbReference type="SAM" id="MobiDB-lite"/>
    </source>
</evidence>
<dbReference type="PROSITE" id="PS50067">
    <property type="entry name" value="KINESIN_MOTOR_2"/>
    <property type="match status" value="1"/>
</dbReference>
<dbReference type="EMBL" id="QGKW02001940">
    <property type="protein sequence ID" value="KAF2558991.1"/>
    <property type="molecule type" value="Genomic_DNA"/>
</dbReference>
<keyword evidence="2 8" id="KW-0547">Nucleotide-binding</keyword>
<evidence type="ECO:0000256" key="4">
    <source>
        <dbReference type="ARBA" id="ARBA00023054"/>
    </source>
</evidence>
<dbReference type="GO" id="GO:0005874">
    <property type="term" value="C:microtubule"/>
    <property type="evidence" value="ECO:0007669"/>
    <property type="project" value="UniProtKB-KW"/>
</dbReference>
<dbReference type="Proteomes" id="UP000712281">
    <property type="component" value="Unassembled WGS sequence"/>
</dbReference>
<keyword evidence="3 8" id="KW-0067">ATP-binding</keyword>
<comment type="caution">
    <text evidence="7">Lacks conserved residue(s) required for the propagation of feature annotation.</text>
</comment>
<feature type="coiled-coil region" evidence="9">
    <location>
        <begin position="509"/>
        <end position="536"/>
    </location>
</feature>
<dbReference type="PROSITE" id="PS00411">
    <property type="entry name" value="KINESIN_MOTOR_1"/>
    <property type="match status" value="1"/>
</dbReference>
<keyword evidence="4 9" id="KW-0175">Coiled coil</keyword>
<feature type="coiled-coil region" evidence="9">
    <location>
        <begin position="606"/>
        <end position="633"/>
    </location>
</feature>
<evidence type="ECO:0000256" key="5">
    <source>
        <dbReference type="ARBA" id="ARBA00023175"/>
    </source>
</evidence>
<feature type="domain" description="Kinesin motor" evidence="11">
    <location>
        <begin position="247"/>
        <end position="502"/>
    </location>
</feature>
<feature type="compositionally biased region" description="Basic and acidic residues" evidence="10">
    <location>
        <begin position="771"/>
        <end position="780"/>
    </location>
</feature>
<feature type="region of interest" description="Disordered" evidence="10">
    <location>
        <begin position="1"/>
        <end position="145"/>
    </location>
</feature>
<evidence type="ECO:0000256" key="6">
    <source>
        <dbReference type="ARBA" id="ARBA00034488"/>
    </source>
</evidence>
<evidence type="ECO:0000256" key="7">
    <source>
        <dbReference type="PROSITE-ProRule" id="PRU00283"/>
    </source>
</evidence>
<evidence type="ECO:0000256" key="9">
    <source>
        <dbReference type="SAM" id="Coils"/>
    </source>
</evidence>
<comment type="caution">
    <text evidence="12">The sequence shown here is derived from an EMBL/GenBank/DDBJ whole genome shotgun (WGS) entry which is preliminary data.</text>
</comment>
<name>A0A8S9HI68_BRACR</name>
<dbReference type="GO" id="GO:0005524">
    <property type="term" value="F:ATP binding"/>
    <property type="evidence" value="ECO:0007669"/>
    <property type="project" value="UniProtKB-KW"/>
</dbReference>
<dbReference type="AlphaFoldDB" id="A0A8S9HI68"/>
<dbReference type="InterPro" id="IPR027417">
    <property type="entry name" value="P-loop_NTPase"/>
</dbReference>
<keyword evidence="1 8" id="KW-0493">Microtubule</keyword>
<protein>
    <recommendedName>
        <fullName evidence="8">Kinesin-like protein</fullName>
    </recommendedName>
</protein>
<dbReference type="SUPFAM" id="SSF52540">
    <property type="entry name" value="P-loop containing nucleoside triphosphate hydrolases"/>
    <property type="match status" value="1"/>
</dbReference>
<feature type="compositionally biased region" description="Basic and acidic residues" evidence="10">
    <location>
        <begin position="56"/>
        <end position="70"/>
    </location>
</feature>
<feature type="compositionally biased region" description="Basic and acidic residues" evidence="10">
    <location>
        <begin position="88"/>
        <end position="101"/>
    </location>
</feature>
<dbReference type="GO" id="GO:0003777">
    <property type="term" value="F:microtubule motor activity"/>
    <property type="evidence" value="ECO:0007669"/>
    <property type="project" value="InterPro"/>
</dbReference>
<accession>A0A8S9HI68</accession>